<sequence>MADHDAHDRHLPASAKKIERSRAEGQLPRSRDLPHFAAIGAGGALIWFAGPRLLGATLDLMRHGLRFDGHQLAAADFMQSRLLELTLAFAGVAGPLCLALTLVAVAGHLGSGGWNWTLKPLAPKFTHLNPLTGLARLLSPHGLGVALKATLLALVLGLVGAYVLRQRLASYVSIMAVPLPSALAYAAEQLVGGLALVVLALALFAVVDVPLQRQLWLRRLRMSREEAKQELKEVEGNLEIKQKVRARMREMAKRRMLAAVPQADLVVMNPTHYAVALKYEDGKMAAPRVVAKGADLLALKIRDIAKDAKVPVLQQPALARALYAHSKLDQEIPAALFAAVAQVLAYVYQLRAALRARMALPVEPHPHVPPNLDPHNDPDWKPDADELGDEEAEA</sequence>
<keyword evidence="4" id="KW-1133">Transmembrane helix</keyword>
<feature type="transmembrane region" description="Helical" evidence="4">
    <location>
        <begin position="36"/>
        <end position="61"/>
    </location>
</feature>
<keyword evidence="5" id="KW-0282">Flagellum</keyword>
<keyword evidence="6" id="KW-1185">Reference proteome</keyword>
<feature type="compositionally biased region" description="Basic and acidic residues" evidence="3">
    <location>
        <begin position="374"/>
        <end position="384"/>
    </location>
</feature>
<evidence type="ECO:0000256" key="3">
    <source>
        <dbReference type="SAM" id="MobiDB-lite"/>
    </source>
</evidence>
<dbReference type="SUPFAM" id="SSF160544">
    <property type="entry name" value="EscU C-terminal domain-like"/>
    <property type="match status" value="1"/>
</dbReference>
<keyword evidence="4" id="KW-0472">Membrane</keyword>
<comment type="caution">
    <text evidence="5">The sequence shown here is derived from an EMBL/GenBank/DDBJ whole genome shotgun (WGS) entry which is preliminary data.</text>
</comment>
<organism evidence="5 6">
    <name type="scientific">Roseateles paludis</name>
    <dbReference type="NCBI Taxonomy" id="3145238"/>
    <lineage>
        <taxon>Bacteria</taxon>
        <taxon>Pseudomonadati</taxon>
        <taxon>Pseudomonadota</taxon>
        <taxon>Betaproteobacteria</taxon>
        <taxon>Burkholderiales</taxon>
        <taxon>Sphaerotilaceae</taxon>
        <taxon>Roseateles</taxon>
    </lineage>
</organism>
<dbReference type="EMBL" id="JBDPZD010000002">
    <property type="protein sequence ID" value="MEO3691281.1"/>
    <property type="molecule type" value="Genomic_DNA"/>
</dbReference>
<keyword evidence="4" id="KW-0812">Transmembrane</keyword>
<reference evidence="5 6" key="1">
    <citation type="submission" date="2024-05" db="EMBL/GenBank/DDBJ databases">
        <title>Roseateles sp. DJS-2-20 16S ribosomal RNA gene Genome sequencing and assembly.</title>
        <authorList>
            <person name="Woo H."/>
        </authorList>
    </citation>
    <scope>NUCLEOTIDE SEQUENCE [LARGE SCALE GENOMIC DNA]</scope>
    <source>
        <strain evidence="5 6">DJS-2-20</strain>
    </source>
</reference>
<dbReference type="PRINTS" id="PR00950">
    <property type="entry name" value="TYPE3IMSPROT"/>
</dbReference>
<evidence type="ECO:0000256" key="2">
    <source>
        <dbReference type="SAM" id="Coils"/>
    </source>
</evidence>
<evidence type="ECO:0000256" key="4">
    <source>
        <dbReference type="SAM" id="Phobius"/>
    </source>
</evidence>
<proteinExistence type="inferred from homology"/>
<dbReference type="PANTHER" id="PTHR30531">
    <property type="entry name" value="FLAGELLAR BIOSYNTHETIC PROTEIN FLHB"/>
    <property type="match status" value="1"/>
</dbReference>
<name>A0ABV0G0N3_9BURK</name>
<dbReference type="Proteomes" id="UP001495147">
    <property type="component" value="Unassembled WGS sequence"/>
</dbReference>
<feature type="coiled-coil region" evidence="2">
    <location>
        <begin position="217"/>
        <end position="244"/>
    </location>
</feature>
<feature type="transmembrane region" description="Helical" evidence="4">
    <location>
        <begin position="145"/>
        <end position="164"/>
    </location>
</feature>
<protein>
    <submittedName>
        <fullName evidence="5">Flagellar type III secretion system protein FlhB</fullName>
    </submittedName>
</protein>
<keyword evidence="2" id="KW-0175">Coiled coil</keyword>
<accession>A0ABV0G0N3</accession>
<dbReference type="PANTHER" id="PTHR30531:SF12">
    <property type="entry name" value="FLAGELLAR BIOSYNTHETIC PROTEIN FLHB"/>
    <property type="match status" value="1"/>
</dbReference>
<dbReference type="Gene3D" id="3.40.1690.10">
    <property type="entry name" value="secretion proteins EscU"/>
    <property type="match status" value="1"/>
</dbReference>
<feature type="region of interest" description="Disordered" evidence="3">
    <location>
        <begin position="365"/>
        <end position="394"/>
    </location>
</feature>
<keyword evidence="5" id="KW-0966">Cell projection</keyword>
<keyword evidence="5" id="KW-0969">Cilium</keyword>
<dbReference type="Pfam" id="PF01312">
    <property type="entry name" value="Bac_export_2"/>
    <property type="match status" value="1"/>
</dbReference>
<gene>
    <name evidence="5" type="ORF">ABDJ85_07355</name>
</gene>
<evidence type="ECO:0000256" key="1">
    <source>
        <dbReference type="ARBA" id="ARBA00010690"/>
    </source>
</evidence>
<feature type="transmembrane region" description="Helical" evidence="4">
    <location>
        <begin position="193"/>
        <end position="211"/>
    </location>
</feature>
<evidence type="ECO:0000313" key="6">
    <source>
        <dbReference type="Proteomes" id="UP001495147"/>
    </source>
</evidence>
<dbReference type="InterPro" id="IPR006135">
    <property type="entry name" value="T3SS_substrate_exporter"/>
</dbReference>
<comment type="similarity">
    <text evidence="1">Belongs to the type III secretion exporter family.</text>
</comment>
<feature type="compositionally biased region" description="Acidic residues" evidence="3">
    <location>
        <begin position="385"/>
        <end position="394"/>
    </location>
</feature>
<feature type="transmembrane region" description="Helical" evidence="4">
    <location>
        <begin position="82"/>
        <end position="106"/>
    </location>
</feature>
<evidence type="ECO:0000313" key="5">
    <source>
        <dbReference type="EMBL" id="MEO3691281.1"/>
    </source>
</evidence>
<feature type="region of interest" description="Disordered" evidence="3">
    <location>
        <begin position="1"/>
        <end position="28"/>
    </location>
</feature>
<dbReference type="InterPro" id="IPR029025">
    <property type="entry name" value="T3SS_substrate_exporter_C"/>
</dbReference>
<dbReference type="RefSeq" id="WP_347704121.1">
    <property type="nucleotide sequence ID" value="NZ_JBDPZD010000002.1"/>
</dbReference>